<protein>
    <submittedName>
        <fullName evidence="1">HAD hydrolase family protein</fullName>
    </submittedName>
</protein>
<proteinExistence type="predicted"/>
<gene>
    <name evidence="1" type="ORF">IAA47_04770</name>
</gene>
<keyword evidence="1" id="KW-0378">Hydrolase</keyword>
<sequence>MGNGGPEIKEVATHITDSVEKDGLWKAFKNLSNYSAMSFYKK</sequence>
<dbReference type="AlphaFoldDB" id="A0A9E2KZG7"/>
<accession>A0A9E2KZG7</accession>
<reference evidence="1" key="1">
    <citation type="journal article" date="2021" name="PeerJ">
        <title>Extensive microbial diversity within the chicken gut microbiome revealed by metagenomics and culture.</title>
        <authorList>
            <person name="Gilroy R."/>
            <person name="Ravi A."/>
            <person name="Getino M."/>
            <person name="Pursley I."/>
            <person name="Horton D.L."/>
            <person name="Alikhan N.F."/>
            <person name="Baker D."/>
            <person name="Gharbi K."/>
            <person name="Hall N."/>
            <person name="Watson M."/>
            <person name="Adriaenssens E.M."/>
            <person name="Foster-Nyarko E."/>
            <person name="Jarju S."/>
            <person name="Secka A."/>
            <person name="Antonio M."/>
            <person name="Oren A."/>
            <person name="Chaudhuri R.R."/>
            <person name="La Ragione R."/>
            <person name="Hildebrand F."/>
            <person name="Pallen M.J."/>
        </authorList>
    </citation>
    <scope>NUCLEOTIDE SEQUENCE</scope>
    <source>
        <strain evidence="1">A6-441</strain>
    </source>
</reference>
<dbReference type="InterPro" id="IPR023214">
    <property type="entry name" value="HAD_sf"/>
</dbReference>
<dbReference type="Gene3D" id="3.40.50.1000">
    <property type="entry name" value="HAD superfamily/HAD-like"/>
    <property type="match status" value="1"/>
</dbReference>
<name>A0A9E2KZG7_9FUSO</name>
<comment type="caution">
    <text evidence="1">The sequence shown here is derived from an EMBL/GenBank/DDBJ whole genome shotgun (WGS) entry which is preliminary data.</text>
</comment>
<dbReference type="EMBL" id="JAHLFN010000041">
    <property type="protein sequence ID" value="MBU3842284.1"/>
    <property type="molecule type" value="Genomic_DNA"/>
</dbReference>
<dbReference type="InterPro" id="IPR036412">
    <property type="entry name" value="HAD-like_sf"/>
</dbReference>
<dbReference type="SUPFAM" id="SSF56784">
    <property type="entry name" value="HAD-like"/>
    <property type="match status" value="1"/>
</dbReference>
<evidence type="ECO:0000313" key="2">
    <source>
        <dbReference type="Proteomes" id="UP000724657"/>
    </source>
</evidence>
<reference evidence="1" key="2">
    <citation type="submission" date="2021-04" db="EMBL/GenBank/DDBJ databases">
        <authorList>
            <person name="Gilroy R."/>
        </authorList>
    </citation>
    <scope>NUCLEOTIDE SEQUENCE</scope>
    <source>
        <strain evidence="1">A6-441</strain>
    </source>
</reference>
<dbReference type="Pfam" id="PF08282">
    <property type="entry name" value="Hydrolase_3"/>
    <property type="match status" value="1"/>
</dbReference>
<dbReference type="GO" id="GO:0016787">
    <property type="term" value="F:hydrolase activity"/>
    <property type="evidence" value="ECO:0007669"/>
    <property type="project" value="UniProtKB-KW"/>
</dbReference>
<evidence type="ECO:0000313" key="1">
    <source>
        <dbReference type="EMBL" id="MBU3842284.1"/>
    </source>
</evidence>
<organism evidence="1 2">
    <name type="scientific">Candidatus Fusobacterium pullicola</name>
    <dbReference type="NCBI Taxonomy" id="2838601"/>
    <lineage>
        <taxon>Bacteria</taxon>
        <taxon>Fusobacteriati</taxon>
        <taxon>Fusobacteriota</taxon>
        <taxon>Fusobacteriia</taxon>
        <taxon>Fusobacteriales</taxon>
        <taxon>Fusobacteriaceae</taxon>
        <taxon>Fusobacterium</taxon>
    </lineage>
</organism>
<dbReference type="Proteomes" id="UP000724657">
    <property type="component" value="Unassembled WGS sequence"/>
</dbReference>